<reference evidence="1" key="1">
    <citation type="submission" date="2020-10" db="EMBL/GenBank/DDBJ databases">
        <authorList>
            <person name="Gilroy R."/>
        </authorList>
    </citation>
    <scope>NUCLEOTIDE SEQUENCE</scope>
    <source>
        <strain evidence="1">CHK152-2871</strain>
    </source>
</reference>
<accession>A0A9D1FGH8</accession>
<reference evidence="1" key="2">
    <citation type="journal article" date="2021" name="PeerJ">
        <title>Extensive microbial diversity within the chicken gut microbiome revealed by metagenomics and culture.</title>
        <authorList>
            <person name="Gilroy R."/>
            <person name="Ravi A."/>
            <person name="Getino M."/>
            <person name="Pursley I."/>
            <person name="Horton D.L."/>
            <person name="Alikhan N.F."/>
            <person name="Baker D."/>
            <person name="Gharbi K."/>
            <person name="Hall N."/>
            <person name="Watson M."/>
            <person name="Adriaenssens E.M."/>
            <person name="Foster-Nyarko E."/>
            <person name="Jarju S."/>
            <person name="Secka A."/>
            <person name="Antonio M."/>
            <person name="Oren A."/>
            <person name="Chaudhuri R.R."/>
            <person name="La Ragione R."/>
            <person name="Hildebrand F."/>
            <person name="Pallen M.J."/>
        </authorList>
    </citation>
    <scope>NUCLEOTIDE SEQUENCE</scope>
    <source>
        <strain evidence="1">CHK152-2871</strain>
    </source>
</reference>
<proteinExistence type="predicted"/>
<organism evidence="1 2">
    <name type="scientific">Candidatus Galligastranaerophilus intestinavium</name>
    <dbReference type="NCBI Taxonomy" id="2840836"/>
    <lineage>
        <taxon>Bacteria</taxon>
        <taxon>Candidatus Galligastranaerophilus</taxon>
    </lineage>
</organism>
<dbReference type="AlphaFoldDB" id="A0A9D1FGH8"/>
<evidence type="ECO:0000313" key="2">
    <source>
        <dbReference type="Proteomes" id="UP000886865"/>
    </source>
</evidence>
<dbReference type="EMBL" id="DVJQ01000002">
    <property type="protein sequence ID" value="HIS73421.1"/>
    <property type="molecule type" value="Genomic_DNA"/>
</dbReference>
<gene>
    <name evidence="1" type="ORF">IAA86_00180</name>
</gene>
<sequence>MKIAPIMLNYGKNNAISTRGQSVFQQKAPMVRKYSGNACQDLAYASMFDKKIAQDLKLMGLI</sequence>
<dbReference type="Proteomes" id="UP000886865">
    <property type="component" value="Unassembled WGS sequence"/>
</dbReference>
<comment type="caution">
    <text evidence="1">The sequence shown here is derived from an EMBL/GenBank/DDBJ whole genome shotgun (WGS) entry which is preliminary data.</text>
</comment>
<name>A0A9D1FGH8_9BACT</name>
<protein>
    <submittedName>
        <fullName evidence="1">Uncharacterized protein</fullName>
    </submittedName>
</protein>
<evidence type="ECO:0000313" key="1">
    <source>
        <dbReference type="EMBL" id="HIS73421.1"/>
    </source>
</evidence>